<accession>A0A1R1X8P9</accession>
<dbReference type="STRING" id="133412.A0A1R1X8P9"/>
<evidence type="ECO:0000256" key="3">
    <source>
        <dbReference type="ARBA" id="ARBA00023274"/>
    </source>
</evidence>
<dbReference type="Proteomes" id="UP000187283">
    <property type="component" value="Unassembled WGS sequence"/>
</dbReference>
<dbReference type="PANTHER" id="PTHR12934:SF11">
    <property type="entry name" value="LARGE RIBOSOMAL SUBUNIT PROTEIN UL15M"/>
    <property type="match status" value="1"/>
</dbReference>
<keyword evidence="2 6" id="KW-0689">Ribosomal protein</keyword>
<dbReference type="InterPro" id="IPR005749">
    <property type="entry name" value="Ribosomal_uL15_bac-type"/>
</dbReference>
<dbReference type="EMBL" id="LSSN01000551">
    <property type="protein sequence ID" value="OMJ23373.1"/>
    <property type="molecule type" value="Genomic_DNA"/>
</dbReference>
<dbReference type="SUPFAM" id="SSF52080">
    <property type="entry name" value="Ribosomal proteins L15p and L18e"/>
    <property type="match status" value="1"/>
</dbReference>
<feature type="compositionally biased region" description="Gly residues" evidence="4">
    <location>
        <begin position="1"/>
        <end position="13"/>
    </location>
</feature>
<evidence type="ECO:0000256" key="4">
    <source>
        <dbReference type="SAM" id="MobiDB-lite"/>
    </source>
</evidence>
<dbReference type="GO" id="GO:0006412">
    <property type="term" value="P:translation"/>
    <property type="evidence" value="ECO:0007669"/>
    <property type="project" value="InterPro"/>
</dbReference>
<feature type="domain" description="Large ribosomal subunit protein uL15/eL18" evidence="5">
    <location>
        <begin position="62"/>
        <end position="136"/>
    </location>
</feature>
<proteinExistence type="inferred from homology"/>
<dbReference type="HAMAP" id="MF_01341">
    <property type="entry name" value="Ribosomal_uL15"/>
    <property type="match status" value="1"/>
</dbReference>
<dbReference type="OrthoDB" id="361383at2759"/>
<evidence type="ECO:0000313" key="7">
    <source>
        <dbReference type="EMBL" id="OMJ12142.1"/>
    </source>
</evidence>
<keyword evidence="3" id="KW-0687">Ribonucleoprotein</keyword>
<dbReference type="InterPro" id="IPR030878">
    <property type="entry name" value="Ribosomal_uL15"/>
</dbReference>
<dbReference type="Gene3D" id="3.100.10.10">
    <property type="match status" value="1"/>
</dbReference>
<name>A0A1R1X8P9_9FUNG</name>
<reference evidence="6 10" key="1">
    <citation type="submission" date="2017-01" db="EMBL/GenBank/DDBJ databases">
        <authorList>
            <person name="Mah S.A."/>
            <person name="Swanson W.J."/>
            <person name="Moy G.W."/>
            <person name="Vacquier V.D."/>
        </authorList>
    </citation>
    <scope>NUCLEOTIDE SEQUENCE [LARGE SCALE GENOMIC DNA]</scope>
    <source>
        <strain evidence="6 10">GSMNP</strain>
    </source>
</reference>
<feature type="region of interest" description="Disordered" evidence="4">
    <location>
        <begin position="1"/>
        <end position="43"/>
    </location>
</feature>
<evidence type="ECO:0000313" key="10">
    <source>
        <dbReference type="Proteomes" id="UP000187283"/>
    </source>
</evidence>
<evidence type="ECO:0000313" key="9">
    <source>
        <dbReference type="EMBL" id="OMJ23373.1"/>
    </source>
</evidence>
<dbReference type="GO" id="GO:0003735">
    <property type="term" value="F:structural constituent of ribosome"/>
    <property type="evidence" value="ECO:0007669"/>
    <property type="project" value="InterPro"/>
</dbReference>
<dbReference type="InterPro" id="IPR036227">
    <property type="entry name" value="Ribosomal_uL15/eL18_sf"/>
</dbReference>
<dbReference type="EMBL" id="LSSN01004738">
    <property type="protein sequence ID" value="OMJ11011.1"/>
    <property type="molecule type" value="Genomic_DNA"/>
</dbReference>
<dbReference type="PANTHER" id="PTHR12934">
    <property type="entry name" value="50S RIBOSOMAL PROTEIN L15"/>
    <property type="match status" value="1"/>
</dbReference>
<dbReference type="EMBL" id="LSSN01004121">
    <property type="protein sequence ID" value="OMJ12142.1"/>
    <property type="molecule type" value="Genomic_DNA"/>
</dbReference>
<organism evidence="6 10">
    <name type="scientific">Smittium culicis</name>
    <dbReference type="NCBI Taxonomy" id="133412"/>
    <lineage>
        <taxon>Eukaryota</taxon>
        <taxon>Fungi</taxon>
        <taxon>Fungi incertae sedis</taxon>
        <taxon>Zoopagomycota</taxon>
        <taxon>Kickxellomycotina</taxon>
        <taxon>Harpellomycetes</taxon>
        <taxon>Harpellales</taxon>
        <taxon>Legeriomycetaceae</taxon>
        <taxon>Smittium</taxon>
    </lineage>
</organism>
<evidence type="ECO:0000256" key="1">
    <source>
        <dbReference type="ARBA" id="ARBA00007320"/>
    </source>
</evidence>
<evidence type="ECO:0000259" key="5">
    <source>
        <dbReference type="Pfam" id="PF00828"/>
    </source>
</evidence>
<evidence type="ECO:0000313" key="8">
    <source>
        <dbReference type="EMBL" id="OMJ19759.1"/>
    </source>
</evidence>
<comment type="caution">
    <text evidence="6">The sequence shown here is derived from an EMBL/GenBank/DDBJ whole genome shotgun (WGS) entry which is preliminary data.</text>
</comment>
<dbReference type="NCBIfam" id="TIGR01071">
    <property type="entry name" value="rplO_bact"/>
    <property type="match status" value="1"/>
</dbReference>
<keyword evidence="10" id="KW-1185">Reference proteome</keyword>
<comment type="similarity">
    <text evidence="1">Belongs to the universal ribosomal protein uL15 family.</text>
</comment>
<dbReference type="EMBL" id="LSSN01001407">
    <property type="protein sequence ID" value="OMJ19759.1"/>
    <property type="molecule type" value="Genomic_DNA"/>
</dbReference>
<gene>
    <name evidence="9" type="ORF">AYI70_g2299</name>
    <name evidence="8" type="ORF">AYI70_g4537</name>
    <name evidence="7" type="ORF">AYI70_g9297</name>
    <name evidence="6" type="ORF">AYI70_g9964</name>
</gene>
<dbReference type="Pfam" id="PF00828">
    <property type="entry name" value="Ribosomal_L27A"/>
    <property type="match status" value="1"/>
</dbReference>
<dbReference type="InterPro" id="IPR021131">
    <property type="entry name" value="Ribosomal_uL15/eL18"/>
</dbReference>
<evidence type="ECO:0000313" key="6">
    <source>
        <dbReference type="EMBL" id="OMJ11011.1"/>
    </source>
</evidence>
<sequence length="186" mass="20760">MRLGRGPGSGKGKTSGRGHKGQNARTGNGTPKPGFEGGQTPLYQRFPKRGFTNMFKRELTGLNLDKLQHWINLGRIDPKKKITLKEIFESNIVKFKDGVSLLGGGSVYFKEPIEIEVTKASKSAIKRIEELGGKVTCVYHNRLAMRAVLKPEKFGIIPKFAEPTNVKLLEWYSNKENRGYLAPSDK</sequence>
<dbReference type="GO" id="GO:0005762">
    <property type="term" value="C:mitochondrial large ribosomal subunit"/>
    <property type="evidence" value="ECO:0007669"/>
    <property type="project" value="TreeGrafter"/>
</dbReference>
<protein>
    <submittedName>
        <fullName evidence="6">54S ribosomal protein L10, mitochondrial</fullName>
    </submittedName>
</protein>
<dbReference type="AlphaFoldDB" id="A0A1R1X8P9"/>
<evidence type="ECO:0000256" key="2">
    <source>
        <dbReference type="ARBA" id="ARBA00022980"/>
    </source>
</evidence>